<dbReference type="InterPro" id="IPR015421">
    <property type="entry name" value="PyrdxlP-dep_Trfase_major"/>
</dbReference>
<organism evidence="4 5">
    <name type="scientific">Lachancea dasiensis</name>
    <dbReference type="NCBI Taxonomy" id="1072105"/>
    <lineage>
        <taxon>Eukaryota</taxon>
        <taxon>Fungi</taxon>
        <taxon>Dikarya</taxon>
        <taxon>Ascomycota</taxon>
        <taxon>Saccharomycotina</taxon>
        <taxon>Saccharomycetes</taxon>
        <taxon>Saccharomycetales</taxon>
        <taxon>Saccharomycetaceae</taxon>
        <taxon>Lachancea</taxon>
    </lineage>
</organism>
<dbReference type="InterPro" id="IPR015424">
    <property type="entry name" value="PyrdxlP-dep_Trfase"/>
</dbReference>
<comment type="similarity">
    <text evidence="1 3">Belongs to the class-III pyridoxal-phosphate-dependent aminotransferase family.</text>
</comment>
<dbReference type="PANTHER" id="PTHR43094">
    <property type="entry name" value="AMINOTRANSFERASE"/>
    <property type="match status" value="1"/>
</dbReference>
<dbReference type="AlphaFoldDB" id="A0A1G4IV45"/>
<dbReference type="InterPro" id="IPR015422">
    <property type="entry name" value="PyrdxlP-dep_Trfase_small"/>
</dbReference>
<reference evidence="5" key="1">
    <citation type="submission" date="2016-03" db="EMBL/GenBank/DDBJ databases">
        <authorList>
            <person name="Devillers H."/>
        </authorList>
    </citation>
    <scope>NUCLEOTIDE SEQUENCE [LARGE SCALE GENOMIC DNA]</scope>
</reference>
<evidence type="ECO:0000256" key="2">
    <source>
        <dbReference type="ARBA" id="ARBA00022898"/>
    </source>
</evidence>
<dbReference type="GO" id="GO:0030170">
    <property type="term" value="F:pyridoxal phosphate binding"/>
    <property type="evidence" value="ECO:0007669"/>
    <property type="project" value="InterPro"/>
</dbReference>
<evidence type="ECO:0000256" key="3">
    <source>
        <dbReference type="RuleBase" id="RU003560"/>
    </source>
</evidence>
<dbReference type="Proteomes" id="UP000190274">
    <property type="component" value="Chromosome B"/>
</dbReference>
<dbReference type="GO" id="GO:0005829">
    <property type="term" value="C:cytosol"/>
    <property type="evidence" value="ECO:0007669"/>
    <property type="project" value="TreeGrafter"/>
</dbReference>
<keyword evidence="5" id="KW-1185">Reference proteome</keyword>
<dbReference type="InterPro" id="IPR005814">
    <property type="entry name" value="Aminotrans_3"/>
</dbReference>
<sequence>MTAATQAPQNSYNFQATVDQVGPQIVGGQGVHISIERDGQVTDGIIDAITGAAVGALGHADEEVYEIINKAARQSTYSYPCLVSNKSSEELAKFYIDNSPKGVFSAALWCTSGSESNENALRLIRQYWLERGRPEKVKLISRESSYHGFSLGAVSISWNPRTEPYTPYLMDREKINIKIPCAYSYRFKKDGETEEAYAQRLIEQTEKIILENDPDTIASLTVETLPGSSLGTCPPPKGYLKGLRDLCNKYDLIYHLDEVMCGTGRSNPNGAFNCWENFLDPADAPDIQTVGKTLGSGYVTIAGILIGPKIRDAYLEGSKAIGGGHTYSSHAFNCAVSLGIMQKLKRDNLTANIFEKGNLMGQKLKSIFLSESNIVGDVRGIGGFWSIEFVKDRATKEPFDLSLNLAPRIKAIAFQNKVNIMAMPGNPDGSCGDRILLAPSFVITEQNVDEIVEKVVKSVNQLTEELRAEGAFQF</sequence>
<proteinExistence type="inferred from homology"/>
<dbReference type="OrthoDB" id="10261433at2759"/>
<keyword evidence="2 3" id="KW-0663">Pyridoxal phosphate</keyword>
<dbReference type="PANTHER" id="PTHR43094:SF1">
    <property type="entry name" value="AMINOTRANSFERASE CLASS-III"/>
    <property type="match status" value="1"/>
</dbReference>
<protein>
    <submittedName>
        <fullName evidence="4">LADA_0B08878g1_1</fullName>
    </submittedName>
</protein>
<dbReference type="SUPFAM" id="SSF53383">
    <property type="entry name" value="PLP-dependent transferases"/>
    <property type="match status" value="1"/>
</dbReference>
<evidence type="ECO:0000256" key="1">
    <source>
        <dbReference type="ARBA" id="ARBA00008954"/>
    </source>
</evidence>
<dbReference type="Gene3D" id="3.90.1150.10">
    <property type="entry name" value="Aspartate Aminotransferase, domain 1"/>
    <property type="match status" value="1"/>
</dbReference>
<dbReference type="GO" id="GO:0008483">
    <property type="term" value="F:transaminase activity"/>
    <property type="evidence" value="ECO:0007669"/>
    <property type="project" value="InterPro"/>
</dbReference>
<gene>
    <name evidence="4" type="ORF">LADA_0B08878G</name>
</gene>
<evidence type="ECO:0000313" key="4">
    <source>
        <dbReference type="EMBL" id="SCU80668.1"/>
    </source>
</evidence>
<dbReference type="STRING" id="1266660.A0A1G4IV45"/>
<dbReference type="Gene3D" id="3.40.640.10">
    <property type="entry name" value="Type I PLP-dependent aspartate aminotransferase-like (Major domain)"/>
    <property type="match status" value="1"/>
</dbReference>
<dbReference type="EMBL" id="LT598456">
    <property type="protein sequence ID" value="SCU80668.1"/>
    <property type="molecule type" value="Genomic_DNA"/>
</dbReference>
<evidence type="ECO:0000313" key="5">
    <source>
        <dbReference type="Proteomes" id="UP000190274"/>
    </source>
</evidence>
<dbReference type="Pfam" id="PF00202">
    <property type="entry name" value="Aminotran_3"/>
    <property type="match status" value="1"/>
</dbReference>
<name>A0A1G4IV45_9SACH</name>
<accession>A0A1G4IV45</accession>